<evidence type="ECO:0000313" key="1">
    <source>
        <dbReference type="EMBL" id="KDQ51295.1"/>
    </source>
</evidence>
<gene>
    <name evidence="1" type="ORF">JAAARDRAFT_537623</name>
</gene>
<sequence>MILLITQCPLSSTSSSPTYISKNPSQSSFTEVSLIRIHILPQVTLTLHRPTRVFRTPENLHLFTIYSKPTSPHHNIDGSLGCYLVLERGYVPPKATRKNYEGT</sequence>
<dbReference type="Proteomes" id="UP000027265">
    <property type="component" value="Unassembled WGS sequence"/>
</dbReference>
<dbReference type="InParanoid" id="A0A067PBS0"/>
<proteinExistence type="predicted"/>
<evidence type="ECO:0000313" key="2">
    <source>
        <dbReference type="Proteomes" id="UP000027265"/>
    </source>
</evidence>
<dbReference type="HOGENOM" id="CLU_2264155_0_0_1"/>
<accession>A0A067PBS0</accession>
<organism evidence="1 2">
    <name type="scientific">Jaapia argillacea MUCL 33604</name>
    <dbReference type="NCBI Taxonomy" id="933084"/>
    <lineage>
        <taxon>Eukaryota</taxon>
        <taxon>Fungi</taxon>
        <taxon>Dikarya</taxon>
        <taxon>Basidiomycota</taxon>
        <taxon>Agaricomycotina</taxon>
        <taxon>Agaricomycetes</taxon>
        <taxon>Agaricomycetidae</taxon>
        <taxon>Jaapiales</taxon>
        <taxon>Jaapiaceae</taxon>
        <taxon>Jaapia</taxon>
    </lineage>
</organism>
<keyword evidence="2" id="KW-1185">Reference proteome</keyword>
<reference evidence="2" key="1">
    <citation type="journal article" date="2014" name="Proc. Natl. Acad. Sci. U.S.A.">
        <title>Extensive sampling of basidiomycete genomes demonstrates inadequacy of the white-rot/brown-rot paradigm for wood decay fungi.</title>
        <authorList>
            <person name="Riley R."/>
            <person name="Salamov A.A."/>
            <person name="Brown D.W."/>
            <person name="Nagy L.G."/>
            <person name="Floudas D."/>
            <person name="Held B.W."/>
            <person name="Levasseur A."/>
            <person name="Lombard V."/>
            <person name="Morin E."/>
            <person name="Otillar R."/>
            <person name="Lindquist E.A."/>
            <person name="Sun H."/>
            <person name="LaButti K.M."/>
            <person name="Schmutz J."/>
            <person name="Jabbour D."/>
            <person name="Luo H."/>
            <person name="Baker S.E."/>
            <person name="Pisabarro A.G."/>
            <person name="Walton J.D."/>
            <person name="Blanchette R.A."/>
            <person name="Henrissat B."/>
            <person name="Martin F."/>
            <person name="Cullen D."/>
            <person name="Hibbett D.S."/>
            <person name="Grigoriev I.V."/>
        </authorList>
    </citation>
    <scope>NUCLEOTIDE SEQUENCE [LARGE SCALE GENOMIC DNA]</scope>
    <source>
        <strain evidence="2">MUCL 33604</strain>
    </source>
</reference>
<dbReference type="AlphaFoldDB" id="A0A067PBS0"/>
<protein>
    <submittedName>
        <fullName evidence="1">Uncharacterized protein</fullName>
    </submittedName>
</protein>
<dbReference type="EMBL" id="KL197750">
    <property type="protein sequence ID" value="KDQ51295.1"/>
    <property type="molecule type" value="Genomic_DNA"/>
</dbReference>
<name>A0A067PBS0_9AGAM</name>